<evidence type="ECO:0000256" key="10">
    <source>
        <dbReference type="ARBA" id="ARBA00023204"/>
    </source>
</evidence>
<organism evidence="14 15">
    <name type="scientific">Anoxybacillus flavithermus NBRC 109594</name>
    <dbReference type="NCBI Taxonomy" id="1315967"/>
    <lineage>
        <taxon>Bacteria</taxon>
        <taxon>Bacillati</taxon>
        <taxon>Bacillota</taxon>
        <taxon>Bacilli</taxon>
        <taxon>Bacillales</taxon>
        <taxon>Anoxybacillaceae</taxon>
        <taxon>Anoxybacillus</taxon>
    </lineage>
</organism>
<feature type="domain" description="DNA polymerase Y-family little finger" evidence="13">
    <location>
        <begin position="51"/>
        <end position="162"/>
    </location>
</feature>
<accession>R4FZA9</accession>
<evidence type="ECO:0000256" key="1">
    <source>
        <dbReference type="ARBA" id="ARBA00012417"/>
    </source>
</evidence>
<keyword evidence="7" id="KW-0227">DNA damage</keyword>
<evidence type="ECO:0000256" key="6">
    <source>
        <dbReference type="ARBA" id="ARBA00022723"/>
    </source>
</evidence>
<evidence type="ECO:0000256" key="11">
    <source>
        <dbReference type="ARBA" id="ARBA00049244"/>
    </source>
</evidence>
<feature type="region of interest" description="Disordered" evidence="12">
    <location>
        <begin position="38"/>
        <end position="57"/>
    </location>
</feature>
<dbReference type="FunFam" id="3.30.1490.100:FF:000004">
    <property type="entry name" value="DNA polymerase IV"/>
    <property type="match status" value="1"/>
</dbReference>
<dbReference type="Proteomes" id="UP000013057">
    <property type="component" value="Unassembled WGS sequence"/>
</dbReference>
<keyword evidence="9 14" id="KW-0239">DNA-directed DNA polymerase</keyword>
<dbReference type="GO" id="GO:0006260">
    <property type="term" value="P:DNA replication"/>
    <property type="evidence" value="ECO:0007669"/>
    <property type="project" value="UniProtKB-KW"/>
</dbReference>
<dbReference type="PANTHER" id="PTHR11076">
    <property type="entry name" value="DNA REPAIR POLYMERASE UMUC / TRANSFERASE FAMILY MEMBER"/>
    <property type="match status" value="1"/>
</dbReference>
<comment type="caution">
    <text evidence="14">The sequence shown here is derived from an EMBL/GenBank/DDBJ whole genome shotgun (WGS) entry which is preliminary data.</text>
</comment>
<dbReference type="Gene3D" id="3.30.1490.100">
    <property type="entry name" value="DNA polymerase, Y-family, little finger domain"/>
    <property type="match status" value="1"/>
</dbReference>
<dbReference type="GO" id="GO:0046872">
    <property type="term" value="F:metal ion binding"/>
    <property type="evidence" value="ECO:0007669"/>
    <property type="project" value="UniProtKB-KW"/>
</dbReference>
<dbReference type="InterPro" id="IPR036775">
    <property type="entry name" value="DNA_pol_Y-fam_lit_finger_sf"/>
</dbReference>
<keyword evidence="8" id="KW-0460">Magnesium</keyword>
<feature type="compositionally biased region" description="Basic and acidic residues" evidence="12">
    <location>
        <begin position="38"/>
        <end position="52"/>
    </location>
</feature>
<dbReference type="AlphaFoldDB" id="R4FZA9"/>
<evidence type="ECO:0000256" key="3">
    <source>
        <dbReference type="ARBA" id="ARBA00022679"/>
    </source>
</evidence>
<evidence type="ECO:0000313" key="14">
    <source>
        <dbReference type="EMBL" id="GAC89948.1"/>
    </source>
</evidence>
<dbReference type="GO" id="GO:0003684">
    <property type="term" value="F:damaged DNA binding"/>
    <property type="evidence" value="ECO:0007669"/>
    <property type="project" value="InterPro"/>
</dbReference>
<proteinExistence type="predicted"/>
<dbReference type="GO" id="GO:0006281">
    <property type="term" value="P:DNA repair"/>
    <property type="evidence" value="ECO:0007669"/>
    <property type="project" value="UniProtKB-KW"/>
</dbReference>
<keyword evidence="3" id="KW-0808">Transferase</keyword>
<reference evidence="15" key="1">
    <citation type="journal article" date="2013" name="Genome">
        <title>Draft Genome Sequence of a Thermophilic Member of the Bacillaceae, Anoxybacillus flavithermus Strain Kn10, Isolated from the Kan-nawa Hot Spring in Japan.</title>
        <authorList>
            <person name="Matsutani M."/>
            <person name="Shirakihara Y."/>
            <person name="Imada K."/>
            <person name="Yakushi T."/>
            <person name="Matsushita K."/>
        </authorList>
    </citation>
    <scope>NUCLEOTIDE SEQUENCE [LARGE SCALE GENOMIC DNA]</scope>
    <source>
        <strain evidence="15">NBRC 109594</strain>
    </source>
</reference>
<protein>
    <recommendedName>
        <fullName evidence="1">DNA-directed DNA polymerase</fullName>
        <ecNumber evidence="1">2.7.7.7</ecNumber>
    </recommendedName>
</protein>
<evidence type="ECO:0000256" key="12">
    <source>
        <dbReference type="SAM" id="MobiDB-lite"/>
    </source>
</evidence>
<dbReference type="EMBL" id="BARH01000003">
    <property type="protein sequence ID" value="GAC89948.1"/>
    <property type="molecule type" value="Genomic_DNA"/>
</dbReference>
<name>R4FZA9_9BACL</name>
<evidence type="ECO:0000256" key="2">
    <source>
        <dbReference type="ARBA" id="ARBA00022457"/>
    </source>
</evidence>
<sequence>MNALGIVTIGDLAKADETTLQQTLGIYGSRLKEWANGIDHRPVDPEEGEKRKSIGNSTTLPYDVAGKKVLLDVLHQLADSVSKRMKQNKVVSTTVQLTIRYHNFQTITRSKTWDNPFQEAEDIFRYAAYLLQKHWNGEPIRLLGITALDVFDRKKAVKQLDLFHYEEEAKNEALWKTIEQLQKKFGTSVIQRGAECEK</sequence>
<dbReference type="PANTHER" id="PTHR11076:SF33">
    <property type="entry name" value="DNA POLYMERASE KAPPA"/>
    <property type="match status" value="1"/>
</dbReference>
<evidence type="ECO:0000256" key="4">
    <source>
        <dbReference type="ARBA" id="ARBA00022695"/>
    </source>
</evidence>
<dbReference type="GO" id="GO:0042276">
    <property type="term" value="P:error-prone translesion synthesis"/>
    <property type="evidence" value="ECO:0007669"/>
    <property type="project" value="TreeGrafter"/>
</dbReference>
<keyword evidence="4" id="KW-0548">Nucleotidyltransferase</keyword>
<evidence type="ECO:0000259" key="13">
    <source>
        <dbReference type="Pfam" id="PF11799"/>
    </source>
</evidence>
<dbReference type="Pfam" id="PF11799">
    <property type="entry name" value="IMS_C"/>
    <property type="match status" value="1"/>
</dbReference>
<dbReference type="InterPro" id="IPR017961">
    <property type="entry name" value="DNA_pol_Y-fam_little_finger"/>
</dbReference>
<keyword evidence="10" id="KW-0234">DNA repair</keyword>
<dbReference type="Gene3D" id="1.10.150.20">
    <property type="entry name" value="5' to 3' exonuclease, C-terminal subdomain"/>
    <property type="match status" value="1"/>
</dbReference>
<dbReference type="GO" id="GO:0009432">
    <property type="term" value="P:SOS response"/>
    <property type="evidence" value="ECO:0007669"/>
    <property type="project" value="TreeGrafter"/>
</dbReference>
<keyword evidence="6" id="KW-0479">Metal-binding</keyword>
<dbReference type="GO" id="GO:0003887">
    <property type="term" value="F:DNA-directed DNA polymerase activity"/>
    <property type="evidence" value="ECO:0007669"/>
    <property type="project" value="UniProtKB-KW"/>
</dbReference>
<dbReference type="InterPro" id="IPR050116">
    <property type="entry name" value="DNA_polymerase-Y"/>
</dbReference>
<evidence type="ECO:0000256" key="7">
    <source>
        <dbReference type="ARBA" id="ARBA00022763"/>
    </source>
</evidence>
<dbReference type="SUPFAM" id="SSF100879">
    <property type="entry name" value="Lesion bypass DNA polymerase (Y-family), little finger domain"/>
    <property type="match status" value="1"/>
</dbReference>
<evidence type="ECO:0000256" key="8">
    <source>
        <dbReference type="ARBA" id="ARBA00022842"/>
    </source>
</evidence>
<evidence type="ECO:0000256" key="9">
    <source>
        <dbReference type="ARBA" id="ARBA00022932"/>
    </source>
</evidence>
<evidence type="ECO:0000256" key="5">
    <source>
        <dbReference type="ARBA" id="ARBA00022705"/>
    </source>
</evidence>
<gene>
    <name evidence="14" type="ORF">KN10_0384</name>
</gene>
<dbReference type="GO" id="GO:0005829">
    <property type="term" value="C:cytosol"/>
    <property type="evidence" value="ECO:0007669"/>
    <property type="project" value="TreeGrafter"/>
</dbReference>
<evidence type="ECO:0000313" key="15">
    <source>
        <dbReference type="Proteomes" id="UP000013057"/>
    </source>
</evidence>
<comment type="catalytic activity">
    <reaction evidence="11">
        <text>DNA(n) + a 2'-deoxyribonucleoside 5'-triphosphate = DNA(n+1) + diphosphate</text>
        <dbReference type="Rhea" id="RHEA:22508"/>
        <dbReference type="Rhea" id="RHEA-COMP:17339"/>
        <dbReference type="Rhea" id="RHEA-COMP:17340"/>
        <dbReference type="ChEBI" id="CHEBI:33019"/>
        <dbReference type="ChEBI" id="CHEBI:61560"/>
        <dbReference type="ChEBI" id="CHEBI:173112"/>
        <dbReference type="EC" id="2.7.7.7"/>
    </reaction>
</comment>
<keyword evidence="2" id="KW-0515">Mutator protein</keyword>
<dbReference type="SUPFAM" id="SSF56672">
    <property type="entry name" value="DNA/RNA polymerases"/>
    <property type="match status" value="1"/>
</dbReference>
<dbReference type="InterPro" id="IPR043502">
    <property type="entry name" value="DNA/RNA_pol_sf"/>
</dbReference>
<dbReference type="EC" id="2.7.7.7" evidence="1"/>
<keyword evidence="5" id="KW-0235">DNA replication</keyword>